<reference evidence="2 3" key="1">
    <citation type="submission" date="2015-09" db="EMBL/GenBank/DDBJ databases">
        <title>Host preference determinants of Valsa canker pathogens revealed by comparative genomics.</title>
        <authorList>
            <person name="Yin Z."/>
            <person name="Huang L."/>
        </authorList>
    </citation>
    <scope>NUCLEOTIDE SEQUENCE [LARGE SCALE GENOMIC DNA]</scope>
    <source>
        <strain evidence="2 3">YSFL</strain>
    </source>
</reference>
<feature type="region of interest" description="Disordered" evidence="1">
    <location>
        <begin position="1"/>
        <end position="290"/>
    </location>
</feature>
<feature type="compositionally biased region" description="Basic and acidic residues" evidence="1">
    <location>
        <begin position="232"/>
        <end position="253"/>
    </location>
</feature>
<feature type="compositionally biased region" description="Acidic residues" evidence="1">
    <location>
        <begin position="280"/>
        <end position="290"/>
    </location>
</feature>
<feature type="compositionally biased region" description="Basic and acidic residues" evidence="1">
    <location>
        <begin position="24"/>
        <end position="49"/>
    </location>
</feature>
<comment type="caution">
    <text evidence="2">The sequence shown here is derived from an EMBL/GenBank/DDBJ whole genome shotgun (WGS) entry which is preliminary data.</text>
</comment>
<dbReference type="AlphaFoldDB" id="A0A423WAZ7"/>
<evidence type="ECO:0000313" key="2">
    <source>
        <dbReference type="EMBL" id="ROW00544.1"/>
    </source>
</evidence>
<dbReference type="OrthoDB" id="5242320at2759"/>
<dbReference type="Proteomes" id="UP000284375">
    <property type="component" value="Unassembled WGS sequence"/>
</dbReference>
<evidence type="ECO:0000313" key="3">
    <source>
        <dbReference type="Proteomes" id="UP000284375"/>
    </source>
</evidence>
<proteinExistence type="predicted"/>
<feature type="compositionally biased region" description="Basic and acidic residues" evidence="1">
    <location>
        <begin position="189"/>
        <end position="211"/>
    </location>
</feature>
<name>A0A423WAZ7_CYTCH</name>
<dbReference type="EMBL" id="LJZO01000008">
    <property type="protein sequence ID" value="ROW00544.1"/>
    <property type="molecule type" value="Genomic_DNA"/>
</dbReference>
<accession>A0A423WAZ7</accession>
<dbReference type="STRING" id="252740.A0A423WAZ7"/>
<sequence length="290" mass="30803">MAFAARLASKRKEAEEAGEDGDFNEEKELGKEDMSSLMHSKDRDEDGKLKNPFADDEDDDEQSDDDEDDDDGDLGRGESGGQSSSWNRGGWWRGALGSKKKSPPKTETFGDGRDSDSDQEDEGRGAGHSSDEEFGDFAMPESADASTEADGPNIDSEREKVLVKPLPVHPSGGGGGNKSGNFLGLWPFAKKDKDSSSSSGKEEEQAEKDGGNDGAAAATETEKPIEAQAAEEAVKDENKKGAAADGGEDKTAGDEPPVVLSEDGKMVQPTVEAKRRTSIEEPDEGDEVVV</sequence>
<protein>
    <submittedName>
        <fullName evidence="2">Uncharacterized protein</fullName>
    </submittedName>
</protein>
<feature type="compositionally biased region" description="Basic and acidic residues" evidence="1">
    <location>
        <begin position="108"/>
        <end position="131"/>
    </location>
</feature>
<gene>
    <name evidence="2" type="ORF">VSDG_03403</name>
</gene>
<evidence type="ECO:0000256" key="1">
    <source>
        <dbReference type="SAM" id="MobiDB-lite"/>
    </source>
</evidence>
<feature type="compositionally biased region" description="Acidic residues" evidence="1">
    <location>
        <begin position="54"/>
        <end position="72"/>
    </location>
</feature>
<keyword evidence="3" id="KW-1185">Reference proteome</keyword>
<organism evidence="2 3">
    <name type="scientific">Cytospora chrysosperma</name>
    <name type="common">Cytospora canker fungus</name>
    <name type="synonym">Sphaeria chrysosperma</name>
    <dbReference type="NCBI Taxonomy" id="252740"/>
    <lineage>
        <taxon>Eukaryota</taxon>
        <taxon>Fungi</taxon>
        <taxon>Dikarya</taxon>
        <taxon>Ascomycota</taxon>
        <taxon>Pezizomycotina</taxon>
        <taxon>Sordariomycetes</taxon>
        <taxon>Sordariomycetidae</taxon>
        <taxon>Diaporthales</taxon>
        <taxon>Cytosporaceae</taxon>
        <taxon>Cytospora</taxon>
    </lineage>
</organism>